<keyword evidence="3" id="KW-1185">Reference proteome</keyword>
<organism evidence="2 3">
    <name type="scientific">Paenibacillus arenosi</name>
    <dbReference type="NCBI Taxonomy" id="2774142"/>
    <lineage>
        <taxon>Bacteria</taxon>
        <taxon>Bacillati</taxon>
        <taxon>Bacillota</taxon>
        <taxon>Bacilli</taxon>
        <taxon>Bacillales</taxon>
        <taxon>Paenibacillaceae</taxon>
        <taxon>Paenibacillus</taxon>
    </lineage>
</organism>
<proteinExistence type="predicted"/>
<feature type="transmembrane region" description="Helical" evidence="1">
    <location>
        <begin position="6"/>
        <end position="28"/>
    </location>
</feature>
<evidence type="ECO:0000256" key="1">
    <source>
        <dbReference type="SAM" id="Phobius"/>
    </source>
</evidence>
<dbReference type="InterPro" id="IPR025620">
    <property type="entry name" value="YlaH"/>
</dbReference>
<keyword evidence="1" id="KW-0812">Transmembrane</keyword>
<comment type="caution">
    <text evidence="2">The sequence shown here is derived from an EMBL/GenBank/DDBJ whole genome shotgun (WGS) entry which is preliminary data.</text>
</comment>
<dbReference type="Proteomes" id="UP000634529">
    <property type="component" value="Unassembled WGS sequence"/>
</dbReference>
<keyword evidence="1" id="KW-0472">Membrane</keyword>
<dbReference type="Pfam" id="PF14036">
    <property type="entry name" value="YlaH"/>
    <property type="match status" value="1"/>
</dbReference>
<name>A0ABR9ARK9_9BACL</name>
<dbReference type="EMBL" id="JACYTN010000001">
    <property type="protein sequence ID" value="MBD8496740.1"/>
    <property type="molecule type" value="Genomic_DNA"/>
</dbReference>
<sequence length="94" mass="11267">MQQWFADHMLISYLLIFAFVVFIFNQVFRVQKLPLLKEIIIHIVMALGCLILLVLQIDKLPIIQCLFVAVVLMFMVRIRYFVEERQKKKHQNMS</sequence>
<dbReference type="RefSeq" id="WP_192023185.1">
    <property type="nucleotide sequence ID" value="NZ_JACYTN010000001.1"/>
</dbReference>
<protein>
    <submittedName>
        <fullName evidence="2">YlaH-like family protein</fullName>
    </submittedName>
</protein>
<reference evidence="2 3" key="1">
    <citation type="submission" date="2020-09" db="EMBL/GenBank/DDBJ databases">
        <title>Paenibacillus sp. CAU 1523 isolated from sand of Haeundae Beach.</title>
        <authorList>
            <person name="Kim W."/>
        </authorList>
    </citation>
    <scope>NUCLEOTIDE SEQUENCE [LARGE SCALE GENOMIC DNA]</scope>
    <source>
        <strain evidence="2 3">CAU 1523</strain>
    </source>
</reference>
<keyword evidence="1" id="KW-1133">Transmembrane helix</keyword>
<gene>
    <name evidence="2" type="ORF">IFO66_00315</name>
</gene>
<evidence type="ECO:0000313" key="2">
    <source>
        <dbReference type="EMBL" id="MBD8496740.1"/>
    </source>
</evidence>
<feature type="transmembrane region" description="Helical" evidence="1">
    <location>
        <begin position="35"/>
        <end position="55"/>
    </location>
</feature>
<accession>A0ABR9ARK9</accession>
<feature type="transmembrane region" description="Helical" evidence="1">
    <location>
        <begin position="61"/>
        <end position="82"/>
    </location>
</feature>
<evidence type="ECO:0000313" key="3">
    <source>
        <dbReference type="Proteomes" id="UP000634529"/>
    </source>
</evidence>